<keyword evidence="4" id="KW-0539">Nucleus</keyword>
<keyword evidence="2" id="KW-0805">Transcription regulation</keyword>
<evidence type="ECO:0000256" key="3">
    <source>
        <dbReference type="ARBA" id="ARBA00023163"/>
    </source>
</evidence>
<dbReference type="InterPro" id="IPR009072">
    <property type="entry name" value="Histone-fold"/>
</dbReference>
<keyword evidence="7" id="KW-1185">Reference proteome</keyword>
<accession>A0AAX6I0A3</accession>
<dbReference type="SMART" id="SM00576">
    <property type="entry name" value="BTP"/>
    <property type="match status" value="1"/>
</dbReference>
<comment type="caution">
    <text evidence="6">The sequence shown here is derived from an EMBL/GenBank/DDBJ whole genome shotgun (WGS) entry which is preliminary data.</text>
</comment>
<evidence type="ECO:0000256" key="2">
    <source>
        <dbReference type="ARBA" id="ARBA00023015"/>
    </source>
</evidence>
<gene>
    <name evidence="6" type="ORF">M6B38_282780</name>
</gene>
<evidence type="ECO:0000256" key="4">
    <source>
        <dbReference type="ARBA" id="ARBA00023242"/>
    </source>
</evidence>
<reference evidence="6" key="2">
    <citation type="submission" date="2023-04" db="EMBL/GenBank/DDBJ databases">
        <authorList>
            <person name="Bruccoleri R.E."/>
            <person name="Oakeley E.J."/>
            <person name="Faust A.-M."/>
            <person name="Dessus-Babus S."/>
            <person name="Altorfer M."/>
            <person name="Burckhardt D."/>
            <person name="Oertli M."/>
            <person name="Naumann U."/>
            <person name="Petersen F."/>
            <person name="Wong J."/>
        </authorList>
    </citation>
    <scope>NUCLEOTIDE SEQUENCE</scope>
    <source>
        <strain evidence="6">GSM-AAB239-AS_SAM_17_03QT</strain>
        <tissue evidence="6">Leaf</tissue>
    </source>
</reference>
<comment type="subcellular location">
    <subcellularLocation>
        <location evidence="1">Nucleus</location>
    </subcellularLocation>
</comment>
<dbReference type="GO" id="GO:0005669">
    <property type="term" value="C:transcription factor TFIID complex"/>
    <property type="evidence" value="ECO:0007669"/>
    <property type="project" value="InterPro"/>
</dbReference>
<evidence type="ECO:0000256" key="1">
    <source>
        <dbReference type="ARBA" id="ARBA00004123"/>
    </source>
</evidence>
<organism evidence="6 7">
    <name type="scientific">Iris pallida</name>
    <name type="common">Sweet iris</name>
    <dbReference type="NCBI Taxonomy" id="29817"/>
    <lineage>
        <taxon>Eukaryota</taxon>
        <taxon>Viridiplantae</taxon>
        <taxon>Streptophyta</taxon>
        <taxon>Embryophyta</taxon>
        <taxon>Tracheophyta</taxon>
        <taxon>Spermatophyta</taxon>
        <taxon>Magnoliopsida</taxon>
        <taxon>Liliopsida</taxon>
        <taxon>Asparagales</taxon>
        <taxon>Iridaceae</taxon>
        <taxon>Iridoideae</taxon>
        <taxon>Irideae</taxon>
        <taxon>Iris</taxon>
    </lineage>
</organism>
<protein>
    <submittedName>
        <fullName evidence="6">Transcription initiation factor TFIID subunit 8</fullName>
    </submittedName>
</protein>
<evidence type="ECO:0000313" key="6">
    <source>
        <dbReference type="EMBL" id="KAJ6846689.1"/>
    </source>
</evidence>
<sequence>MAPPPNLNDQTTTETLTLSSSCSSSNFFTVVTTVAVAQTCLAIGYSSAEPAALRSLSRVADAYLRTLARSAAASANSRGRTEANALDVVRAVEDLSLARGFAGASDPSRPLLRSSVIKDLVAFVGSVEEVPFPKPIRRRKEEPGVRVNIPAMLEEKGRGTHIPKWLPEFPDWKGEEKKRGREKERLRWEEQIELGLGFGSSEESAIRVSTVKPCFSKYLSEERRRVRFKLGLGLASRKGENTTERRFLLEDGSNEDDDDKNGTSIKPVLLDIVYDTVQAFGEHDQWIY</sequence>
<dbReference type="Pfam" id="PF07524">
    <property type="entry name" value="Bromo_TP"/>
    <property type="match status" value="1"/>
</dbReference>
<proteinExistence type="predicted"/>
<evidence type="ECO:0000259" key="5">
    <source>
        <dbReference type="SMART" id="SM00576"/>
    </source>
</evidence>
<dbReference type="AlphaFoldDB" id="A0AAX6I0A3"/>
<dbReference type="GO" id="GO:0046982">
    <property type="term" value="F:protein heterodimerization activity"/>
    <property type="evidence" value="ECO:0007669"/>
    <property type="project" value="InterPro"/>
</dbReference>
<dbReference type="PANTHER" id="PTHR46338:SF1">
    <property type="entry name" value="TRANSCRIPTION INITIATION FACTOR TFIID SUBUNIT 8"/>
    <property type="match status" value="1"/>
</dbReference>
<dbReference type="InterPro" id="IPR006565">
    <property type="entry name" value="BTP"/>
</dbReference>
<dbReference type="PANTHER" id="PTHR46338">
    <property type="entry name" value="TRANSCRIPTION INITIATION FACTOR TFIID SUBUNIT 8"/>
    <property type="match status" value="1"/>
</dbReference>
<dbReference type="InterPro" id="IPR037818">
    <property type="entry name" value="TAF8"/>
</dbReference>
<keyword evidence="3" id="KW-0804">Transcription</keyword>
<dbReference type="Proteomes" id="UP001140949">
    <property type="component" value="Unassembled WGS sequence"/>
</dbReference>
<dbReference type="EMBL" id="JANAVB010005597">
    <property type="protein sequence ID" value="KAJ6846689.1"/>
    <property type="molecule type" value="Genomic_DNA"/>
</dbReference>
<dbReference type="Gene3D" id="1.10.20.10">
    <property type="entry name" value="Histone, subunit A"/>
    <property type="match status" value="1"/>
</dbReference>
<evidence type="ECO:0000313" key="7">
    <source>
        <dbReference type="Proteomes" id="UP001140949"/>
    </source>
</evidence>
<name>A0AAX6I0A3_IRIPA</name>
<feature type="domain" description="Bromodomain associated" evidence="5">
    <location>
        <begin position="25"/>
        <end position="101"/>
    </location>
</feature>
<reference evidence="6" key="1">
    <citation type="journal article" date="2023" name="GigaByte">
        <title>Genome assembly of the bearded iris, Iris pallida Lam.</title>
        <authorList>
            <person name="Bruccoleri R.E."/>
            <person name="Oakeley E.J."/>
            <person name="Faust A.M.E."/>
            <person name="Altorfer M."/>
            <person name="Dessus-Babus S."/>
            <person name="Burckhardt D."/>
            <person name="Oertli M."/>
            <person name="Naumann U."/>
            <person name="Petersen F."/>
            <person name="Wong J."/>
        </authorList>
    </citation>
    <scope>NUCLEOTIDE SEQUENCE</scope>
    <source>
        <strain evidence="6">GSM-AAB239-AS_SAM_17_03QT</strain>
    </source>
</reference>